<accession>A0A7C3MI95</accession>
<comment type="caution">
    <text evidence="2">The sequence shown here is derived from an EMBL/GenBank/DDBJ whole genome shotgun (WGS) entry which is preliminary data.</text>
</comment>
<dbReference type="InterPro" id="IPR007484">
    <property type="entry name" value="Peptidase_M28"/>
</dbReference>
<dbReference type="InterPro" id="IPR045175">
    <property type="entry name" value="M28_fam"/>
</dbReference>
<protein>
    <submittedName>
        <fullName evidence="2">DUF4910 domain-containing protein</fullName>
    </submittedName>
</protein>
<evidence type="ECO:0000313" key="2">
    <source>
        <dbReference type="EMBL" id="HFX12573.1"/>
    </source>
</evidence>
<proteinExistence type="predicted"/>
<dbReference type="Gene3D" id="3.40.630.10">
    <property type="entry name" value="Zn peptidases"/>
    <property type="match status" value="1"/>
</dbReference>
<dbReference type="Gene3D" id="3.50.30.30">
    <property type="match status" value="1"/>
</dbReference>
<dbReference type="SUPFAM" id="SSF53187">
    <property type="entry name" value="Zn-dependent exopeptidases"/>
    <property type="match status" value="1"/>
</dbReference>
<dbReference type="GO" id="GO:0006508">
    <property type="term" value="P:proteolysis"/>
    <property type="evidence" value="ECO:0007669"/>
    <property type="project" value="InterPro"/>
</dbReference>
<sequence length="415" mass="48176">MRIIILILSFFLLFISSLSSYVKGDYALNVIYELSDKKYMGRQAGTLENREAINFLSSELDKINVSNYFLQDFPVEVYELRDMPEFAIKYNQELKKFKYREDFRDRFSGSWKVEAPIEGDVKNIKDSFWLTDYRNGVTKSQVVASIYGAKGVILGIPKDMTELIFEKSLFFQNSNLPVIYISSQIFQNIKDLLDKKQKVIGYYRIEYDKRLEKAYNLIFYVPSKIKSEKVLLISAHVDHVGKEPDNTFFPGANDNASGVGVLMEIAKLILEKGNDYPFNILFLVTNAEEKGLLGAKYFVENSPIPLENIFLNVNLDCVGRGKFLIVGYNTYAEKYIKKLSVPANFVENYYLSDSDQYIFHLLKIPVFFFIRSDSEGYIPDLHQKSDTREKIKRENLVETMDLFFNILDDITLKFF</sequence>
<dbReference type="AlphaFoldDB" id="A0A7C3MI95"/>
<dbReference type="Pfam" id="PF04389">
    <property type="entry name" value="Peptidase_M28"/>
    <property type="match status" value="1"/>
</dbReference>
<dbReference type="PANTHER" id="PTHR12147">
    <property type="entry name" value="METALLOPEPTIDASE M28 FAMILY MEMBER"/>
    <property type="match status" value="1"/>
</dbReference>
<organism evidence="2">
    <name type="scientific">Dictyoglomus thermophilum</name>
    <dbReference type="NCBI Taxonomy" id="14"/>
    <lineage>
        <taxon>Bacteria</taxon>
        <taxon>Pseudomonadati</taxon>
        <taxon>Dictyoglomota</taxon>
        <taxon>Dictyoglomia</taxon>
        <taxon>Dictyoglomales</taxon>
        <taxon>Dictyoglomaceae</taxon>
        <taxon>Dictyoglomus</taxon>
    </lineage>
</organism>
<evidence type="ECO:0000259" key="1">
    <source>
        <dbReference type="Pfam" id="PF04389"/>
    </source>
</evidence>
<dbReference type="EMBL" id="DTIN01000005">
    <property type="protein sequence ID" value="HFX12573.1"/>
    <property type="molecule type" value="Genomic_DNA"/>
</dbReference>
<dbReference type="PANTHER" id="PTHR12147:SF26">
    <property type="entry name" value="PEPTIDASE M28 DOMAIN-CONTAINING PROTEIN"/>
    <property type="match status" value="1"/>
</dbReference>
<name>A0A7C3MI95_DICTH</name>
<reference evidence="2" key="1">
    <citation type="journal article" date="2020" name="mSystems">
        <title>Genome- and Community-Level Interaction Insights into Carbon Utilization and Element Cycling Functions of Hydrothermarchaeota in Hydrothermal Sediment.</title>
        <authorList>
            <person name="Zhou Z."/>
            <person name="Liu Y."/>
            <person name="Xu W."/>
            <person name="Pan J."/>
            <person name="Luo Z.H."/>
            <person name="Li M."/>
        </authorList>
    </citation>
    <scope>NUCLEOTIDE SEQUENCE [LARGE SCALE GENOMIC DNA]</scope>
    <source>
        <strain evidence="2">SpSt-81</strain>
    </source>
</reference>
<dbReference type="GO" id="GO:0008235">
    <property type="term" value="F:metalloexopeptidase activity"/>
    <property type="evidence" value="ECO:0007669"/>
    <property type="project" value="InterPro"/>
</dbReference>
<feature type="domain" description="Peptidase M28" evidence="1">
    <location>
        <begin position="220"/>
        <end position="404"/>
    </location>
</feature>
<gene>
    <name evidence="2" type="ORF">ENW00_00195</name>
</gene>